<dbReference type="RefSeq" id="XP_056848863.1">
    <property type="nucleotide sequence ID" value="XM_056992883.1"/>
</dbReference>
<feature type="region of interest" description="Disordered" evidence="1">
    <location>
        <begin position="742"/>
        <end position="787"/>
    </location>
</feature>
<reference evidence="4" key="1">
    <citation type="journal article" date="2019" name="Database">
        <title>The radish genome database (RadishGD): an integrated information resource for radish genomics.</title>
        <authorList>
            <person name="Yu H.J."/>
            <person name="Baek S."/>
            <person name="Lee Y.J."/>
            <person name="Cho A."/>
            <person name="Mun J.H."/>
        </authorList>
    </citation>
    <scope>NUCLEOTIDE SEQUENCE [LARGE SCALE GENOMIC DNA]</scope>
    <source>
        <strain evidence="4">cv. WK10039</strain>
    </source>
</reference>
<feature type="domain" description="DUF4216" evidence="2">
    <location>
        <begin position="632"/>
        <end position="697"/>
    </location>
</feature>
<reference evidence="5" key="2">
    <citation type="submission" date="2025-08" db="UniProtKB">
        <authorList>
            <consortium name="RefSeq"/>
        </authorList>
    </citation>
    <scope>IDENTIFICATION</scope>
    <source>
        <tissue evidence="5">Leaf</tissue>
    </source>
</reference>
<gene>
    <name evidence="5" type="primary">LOC130499002</name>
</gene>
<feature type="domain" description="DUF4218" evidence="3">
    <location>
        <begin position="355"/>
        <end position="467"/>
    </location>
</feature>
<dbReference type="Pfam" id="PF13952">
    <property type="entry name" value="DUF4216"/>
    <property type="match status" value="1"/>
</dbReference>
<evidence type="ECO:0000313" key="5">
    <source>
        <dbReference type="RefSeq" id="XP_056848863.1"/>
    </source>
</evidence>
<dbReference type="GeneID" id="130499002"/>
<dbReference type="KEGG" id="rsz:130499002"/>
<dbReference type="Pfam" id="PF13960">
    <property type="entry name" value="DUF4218"/>
    <property type="match status" value="1"/>
</dbReference>
<accession>A0A9W3CBL4</accession>
<dbReference type="InterPro" id="IPR004242">
    <property type="entry name" value="Transposase_21"/>
</dbReference>
<name>A0A9W3CBL4_RAPSA</name>
<evidence type="ECO:0000259" key="3">
    <source>
        <dbReference type="Pfam" id="PF13960"/>
    </source>
</evidence>
<proteinExistence type="predicted"/>
<dbReference type="AlphaFoldDB" id="A0A9W3CBL4"/>
<sequence>MWYLPIKDRLKRLYQSERTAAWMRWHAEHVQKDGEVAHPSDARAWKHFNKVYPDFAENIRNVYLGLCTDGFSPFGMSGRQYSLWPVILTPYNLPPDMCMEQEFLFLTILIPGPKHPKRSLDVFLQPLIQELKELWSEGVRTYDCSTKTNFTMRAVLLWTISDFPAYGMLSGWTTHGRRNKTLFRKNKVVRDSPPPYLTGQQIEEDIDYYGAQKTVKHGGNWHVPGNMPDGYGVSHNWHKKRKTKDNKKSRMDLPDICSRSELHIKSNGNVPVPIFRLLSEAKSTLFDWVASEVKFPDGYVSNLSRCVERGQKFSGMKSHDCHVFMQRLLPFAFAELLPTNVHEALAAIGAFFRDLSTRTFKEEVIEQLHENIPIIVCNLEKIFPPSFFDVMEHLVVHLPYEALLRGPVHNGWMYPYERSMKHLKGKARNLAKVEGSIVAGSLTAETSNFTSYYFASTVRTRKRVPRRYDDGGVPQSYAVDGVPDIFCQIGRFGGKLREVWWSSDEDKHSAHTYILLNCEDAVMRSFESLFVSQVEEAIPGISGTEVDARKDKHFVKWLKGQVDYDDPYYPVWFHDLIQGPVAKVTTSSMYFTRGFTFHTYEYGRRRATSNYGICVKGETDFYGILQEIIEVEFPGLLKLKCVLFKCEWFDPVENRGVRFNKFGVVDIHSGRRYNKFEPFILASQAEQVSFLPYPRLRSSGINWLTAIKITPRGRIVAGEEPPLQEEDAINEVEVPDQQTDEILLIDPDNRQYEDLPEDVTDEAREDEFDRSDDDHCSDVDENSNDSS</sequence>
<feature type="compositionally biased region" description="Acidic residues" evidence="1">
    <location>
        <begin position="754"/>
        <end position="771"/>
    </location>
</feature>
<dbReference type="Pfam" id="PF02992">
    <property type="entry name" value="Transposase_21"/>
    <property type="match status" value="1"/>
</dbReference>
<dbReference type="PANTHER" id="PTHR48258">
    <property type="entry name" value="DUF4218 DOMAIN-CONTAINING PROTEIN-RELATED"/>
    <property type="match status" value="1"/>
</dbReference>
<dbReference type="PANTHER" id="PTHR48258:SF4">
    <property type="entry name" value="DUF4216 DOMAIN-CONTAINING PROTEIN"/>
    <property type="match status" value="1"/>
</dbReference>
<evidence type="ECO:0000256" key="1">
    <source>
        <dbReference type="SAM" id="MobiDB-lite"/>
    </source>
</evidence>
<dbReference type="InterPro" id="IPR025452">
    <property type="entry name" value="DUF4218"/>
</dbReference>
<keyword evidence="4" id="KW-1185">Reference proteome</keyword>
<evidence type="ECO:0000259" key="2">
    <source>
        <dbReference type="Pfam" id="PF13952"/>
    </source>
</evidence>
<evidence type="ECO:0000313" key="4">
    <source>
        <dbReference type="Proteomes" id="UP000504610"/>
    </source>
</evidence>
<dbReference type="OrthoDB" id="1101896at2759"/>
<organism evidence="4 5">
    <name type="scientific">Raphanus sativus</name>
    <name type="common">Radish</name>
    <name type="synonym">Raphanus raphanistrum var. sativus</name>
    <dbReference type="NCBI Taxonomy" id="3726"/>
    <lineage>
        <taxon>Eukaryota</taxon>
        <taxon>Viridiplantae</taxon>
        <taxon>Streptophyta</taxon>
        <taxon>Embryophyta</taxon>
        <taxon>Tracheophyta</taxon>
        <taxon>Spermatophyta</taxon>
        <taxon>Magnoliopsida</taxon>
        <taxon>eudicotyledons</taxon>
        <taxon>Gunneridae</taxon>
        <taxon>Pentapetalae</taxon>
        <taxon>rosids</taxon>
        <taxon>malvids</taxon>
        <taxon>Brassicales</taxon>
        <taxon>Brassicaceae</taxon>
        <taxon>Brassiceae</taxon>
        <taxon>Raphanus</taxon>
    </lineage>
</organism>
<protein>
    <submittedName>
        <fullName evidence="5">Uncharacterized protein LOC130499002</fullName>
    </submittedName>
</protein>
<dbReference type="Proteomes" id="UP000504610">
    <property type="component" value="Chromosome 8"/>
</dbReference>
<dbReference type="InterPro" id="IPR025312">
    <property type="entry name" value="DUF4216"/>
</dbReference>